<accession>A0ABN1U4H4</accession>
<feature type="compositionally biased region" description="Basic and acidic residues" evidence="1">
    <location>
        <begin position="19"/>
        <end position="37"/>
    </location>
</feature>
<dbReference type="Proteomes" id="UP001499987">
    <property type="component" value="Unassembled WGS sequence"/>
</dbReference>
<keyword evidence="3" id="KW-1185">Reference proteome</keyword>
<name>A0ABN1U4H4_9ACTN</name>
<gene>
    <name evidence="2" type="ORF">GCM10009663_64940</name>
</gene>
<evidence type="ECO:0000313" key="2">
    <source>
        <dbReference type="EMBL" id="GAA1115488.1"/>
    </source>
</evidence>
<feature type="region of interest" description="Disordered" evidence="1">
    <location>
        <begin position="1"/>
        <end position="49"/>
    </location>
</feature>
<sequence length="49" mass="5117">MPPTLPLGRALPLLRSHVGRPDLRPRSDPSPADRPEDPPAVPDAAADGA</sequence>
<evidence type="ECO:0000313" key="3">
    <source>
        <dbReference type="Proteomes" id="UP001499987"/>
    </source>
</evidence>
<reference evidence="2 3" key="1">
    <citation type="journal article" date="2019" name="Int. J. Syst. Evol. Microbiol.">
        <title>The Global Catalogue of Microorganisms (GCM) 10K type strain sequencing project: providing services to taxonomists for standard genome sequencing and annotation.</title>
        <authorList>
            <consortium name="The Broad Institute Genomics Platform"/>
            <consortium name="The Broad Institute Genome Sequencing Center for Infectious Disease"/>
            <person name="Wu L."/>
            <person name="Ma J."/>
        </authorList>
    </citation>
    <scope>NUCLEOTIDE SEQUENCE [LARGE SCALE GENOMIC DNA]</scope>
    <source>
        <strain evidence="2 3">JCM 13002</strain>
    </source>
</reference>
<proteinExistence type="predicted"/>
<dbReference type="EMBL" id="BAAALD010000096">
    <property type="protein sequence ID" value="GAA1115488.1"/>
    <property type="molecule type" value="Genomic_DNA"/>
</dbReference>
<organism evidence="2 3">
    <name type="scientific">Kitasatospora arboriphila</name>
    <dbReference type="NCBI Taxonomy" id="258052"/>
    <lineage>
        <taxon>Bacteria</taxon>
        <taxon>Bacillati</taxon>
        <taxon>Actinomycetota</taxon>
        <taxon>Actinomycetes</taxon>
        <taxon>Kitasatosporales</taxon>
        <taxon>Streptomycetaceae</taxon>
        <taxon>Kitasatospora</taxon>
    </lineage>
</organism>
<protein>
    <submittedName>
        <fullName evidence="2">Uncharacterized protein</fullName>
    </submittedName>
</protein>
<comment type="caution">
    <text evidence="2">The sequence shown here is derived from an EMBL/GenBank/DDBJ whole genome shotgun (WGS) entry which is preliminary data.</text>
</comment>
<evidence type="ECO:0000256" key="1">
    <source>
        <dbReference type="SAM" id="MobiDB-lite"/>
    </source>
</evidence>